<gene>
    <name evidence="1" type="ORF">CTOB1V02_LOCUS12602</name>
</gene>
<protein>
    <submittedName>
        <fullName evidence="1">Uncharacterized protein</fullName>
    </submittedName>
</protein>
<sequence>MSSVPELLFDDVYIQEEIIGKGPCSVVKRCIHRETGAEFAVKIIDVTKFTSQPGLSADVFPPAVSIELPQCPPKLTLCLPFCVPILLSLSSVGPSLRSASLQLELLQLSGPLWSPPISYHPQRTGLLEAVDQSLCQASDLLLNTLFRLKLLLLQSA</sequence>
<proteinExistence type="predicted"/>
<dbReference type="OrthoDB" id="336747at2759"/>
<dbReference type="InterPro" id="IPR011009">
    <property type="entry name" value="Kinase-like_dom_sf"/>
</dbReference>
<name>A0A7R8WT47_9CRUS</name>
<dbReference type="Gene3D" id="3.30.200.20">
    <property type="entry name" value="Phosphorylase Kinase, domain 1"/>
    <property type="match status" value="1"/>
</dbReference>
<evidence type="ECO:0000313" key="1">
    <source>
        <dbReference type="EMBL" id="CAD7234786.1"/>
    </source>
</evidence>
<dbReference type="SUPFAM" id="SSF56112">
    <property type="entry name" value="Protein kinase-like (PK-like)"/>
    <property type="match status" value="1"/>
</dbReference>
<dbReference type="EMBL" id="OB669830">
    <property type="protein sequence ID" value="CAD7234786.1"/>
    <property type="molecule type" value="Genomic_DNA"/>
</dbReference>
<dbReference type="AlphaFoldDB" id="A0A7R8WT47"/>
<reference evidence="1" key="1">
    <citation type="submission" date="2020-11" db="EMBL/GenBank/DDBJ databases">
        <authorList>
            <person name="Tran Van P."/>
        </authorList>
    </citation>
    <scope>NUCLEOTIDE SEQUENCE</scope>
</reference>
<accession>A0A7R8WT47</accession>
<organism evidence="1">
    <name type="scientific">Cyprideis torosa</name>
    <dbReference type="NCBI Taxonomy" id="163714"/>
    <lineage>
        <taxon>Eukaryota</taxon>
        <taxon>Metazoa</taxon>
        <taxon>Ecdysozoa</taxon>
        <taxon>Arthropoda</taxon>
        <taxon>Crustacea</taxon>
        <taxon>Oligostraca</taxon>
        <taxon>Ostracoda</taxon>
        <taxon>Podocopa</taxon>
        <taxon>Podocopida</taxon>
        <taxon>Cytherocopina</taxon>
        <taxon>Cytheroidea</taxon>
        <taxon>Cytherideidae</taxon>
        <taxon>Cyprideis</taxon>
    </lineage>
</organism>